<protein>
    <submittedName>
        <fullName evidence="1">Uncharacterized protein</fullName>
    </submittedName>
</protein>
<dbReference type="EMBL" id="CM009297">
    <property type="protein sequence ID" value="KAI9390470.1"/>
    <property type="molecule type" value="Genomic_DNA"/>
</dbReference>
<accession>A0ACC0SMQ9</accession>
<reference evidence="1 2" key="1">
    <citation type="journal article" date="2006" name="Science">
        <title>The genome of black cottonwood, Populus trichocarpa (Torr. &amp; Gray).</title>
        <authorList>
            <person name="Tuskan G.A."/>
            <person name="Difazio S."/>
            <person name="Jansson S."/>
            <person name="Bohlmann J."/>
            <person name="Grigoriev I."/>
            <person name="Hellsten U."/>
            <person name="Putnam N."/>
            <person name="Ralph S."/>
            <person name="Rombauts S."/>
            <person name="Salamov A."/>
            <person name="Schein J."/>
            <person name="Sterck L."/>
            <person name="Aerts A."/>
            <person name="Bhalerao R.R."/>
            <person name="Bhalerao R.P."/>
            <person name="Blaudez D."/>
            <person name="Boerjan W."/>
            <person name="Brun A."/>
            <person name="Brunner A."/>
            <person name="Busov V."/>
            <person name="Campbell M."/>
            <person name="Carlson J."/>
            <person name="Chalot M."/>
            <person name="Chapman J."/>
            <person name="Chen G.L."/>
            <person name="Cooper D."/>
            <person name="Coutinho P.M."/>
            <person name="Couturier J."/>
            <person name="Covert S."/>
            <person name="Cronk Q."/>
            <person name="Cunningham R."/>
            <person name="Davis J."/>
            <person name="Degroeve S."/>
            <person name="Dejardin A."/>
            <person name="Depamphilis C."/>
            <person name="Detter J."/>
            <person name="Dirks B."/>
            <person name="Dubchak I."/>
            <person name="Duplessis S."/>
            <person name="Ehlting J."/>
            <person name="Ellis B."/>
            <person name="Gendler K."/>
            <person name="Goodstein D."/>
            <person name="Gribskov M."/>
            <person name="Grimwood J."/>
            <person name="Groover A."/>
            <person name="Gunter L."/>
            <person name="Hamberger B."/>
            <person name="Heinze B."/>
            <person name="Helariutta Y."/>
            <person name="Henrissat B."/>
            <person name="Holligan D."/>
            <person name="Holt R."/>
            <person name="Huang W."/>
            <person name="Islam-Faridi N."/>
            <person name="Jones S."/>
            <person name="Jones-Rhoades M."/>
            <person name="Jorgensen R."/>
            <person name="Joshi C."/>
            <person name="Kangasjarvi J."/>
            <person name="Karlsson J."/>
            <person name="Kelleher C."/>
            <person name="Kirkpatrick R."/>
            <person name="Kirst M."/>
            <person name="Kohler A."/>
            <person name="Kalluri U."/>
            <person name="Larimer F."/>
            <person name="Leebens-Mack J."/>
            <person name="Leple J.C."/>
            <person name="Locascio P."/>
            <person name="Lou Y."/>
            <person name="Lucas S."/>
            <person name="Martin F."/>
            <person name="Montanini B."/>
            <person name="Napoli C."/>
            <person name="Nelson D.R."/>
            <person name="Nelson C."/>
            <person name="Nieminen K."/>
            <person name="Nilsson O."/>
            <person name="Pereda V."/>
            <person name="Peter G."/>
            <person name="Philippe R."/>
            <person name="Pilate G."/>
            <person name="Poliakov A."/>
            <person name="Razumovskaya J."/>
            <person name="Richardson P."/>
            <person name="Rinaldi C."/>
            <person name="Ritland K."/>
            <person name="Rouze P."/>
            <person name="Ryaboy D."/>
            <person name="Schmutz J."/>
            <person name="Schrader J."/>
            <person name="Segerman B."/>
            <person name="Shin H."/>
            <person name="Siddiqui A."/>
            <person name="Sterky F."/>
            <person name="Terry A."/>
            <person name="Tsai C.J."/>
            <person name="Uberbacher E."/>
            <person name="Unneberg P."/>
            <person name="Vahala J."/>
            <person name="Wall K."/>
            <person name="Wessler S."/>
            <person name="Yang G."/>
            <person name="Yin T."/>
            <person name="Douglas C."/>
            <person name="Marra M."/>
            <person name="Sandberg G."/>
            <person name="Van de Peer Y."/>
            <person name="Rokhsar D."/>
        </authorList>
    </citation>
    <scope>NUCLEOTIDE SEQUENCE [LARGE SCALE GENOMIC DNA]</scope>
    <source>
        <strain evidence="2">cv. Nisqually</strain>
    </source>
</reference>
<keyword evidence="2" id="KW-1185">Reference proteome</keyword>
<name>A0ACC0SMQ9_POPTR</name>
<organism evidence="1 2">
    <name type="scientific">Populus trichocarpa</name>
    <name type="common">Western balsam poplar</name>
    <name type="synonym">Populus balsamifera subsp. trichocarpa</name>
    <dbReference type="NCBI Taxonomy" id="3694"/>
    <lineage>
        <taxon>Eukaryota</taxon>
        <taxon>Viridiplantae</taxon>
        <taxon>Streptophyta</taxon>
        <taxon>Embryophyta</taxon>
        <taxon>Tracheophyta</taxon>
        <taxon>Spermatophyta</taxon>
        <taxon>Magnoliopsida</taxon>
        <taxon>eudicotyledons</taxon>
        <taxon>Gunneridae</taxon>
        <taxon>Pentapetalae</taxon>
        <taxon>rosids</taxon>
        <taxon>fabids</taxon>
        <taxon>Malpighiales</taxon>
        <taxon>Salicaceae</taxon>
        <taxon>Saliceae</taxon>
        <taxon>Populus</taxon>
    </lineage>
</organism>
<dbReference type="Proteomes" id="UP000006729">
    <property type="component" value="Chromosome 8"/>
</dbReference>
<evidence type="ECO:0000313" key="2">
    <source>
        <dbReference type="Proteomes" id="UP000006729"/>
    </source>
</evidence>
<sequence>MFWHPETNPHFIETLLQQLEGQDSQTPPSPGVSLRQDQQNQLPHGPLASQTRTRGHGSKTKGASVVQPKHEGQFHCTWITPQQQTDQHPESPFPQHDRKFQSPWVLPPQPQGHPRQIVQSMTGNPIPTVQRVPQAQFSGMPRPVRTKPITCLGAVFCTNFCIVIFLGGLSVLIVYLVYRPRSPRKVSVDFSYLIIDLYYGRTLIASQASEQISRNGVLLDVKGVFRVRSKLGSLLWYS</sequence>
<comment type="caution">
    <text evidence="1">The sequence shown here is derived from an EMBL/GenBank/DDBJ whole genome shotgun (WGS) entry which is preliminary data.</text>
</comment>
<gene>
    <name evidence="1" type="ORF">POPTR_008G184500v4</name>
</gene>
<proteinExistence type="predicted"/>
<evidence type="ECO:0000313" key="1">
    <source>
        <dbReference type="EMBL" id="KAI9390470.1"/>
    </source>
</evidence>